<comment type="caution">
    <text evidence="1">The sequence shown here is derived from an EMBL/GenBank/DDBJ whole genome shotgun (WGS) entry which is preliminary data.</text>
</comment>
<organism evidence="1 2">
    <name type="scientific">Curvularia kusanoi</name>
    <name type="common">Cochliobolus kusanoi</name>
    <dbReference type="NCBI Taxonomy" id="90978"/>
    <lineage>
        <taxon>Eukaryota</taxon>
        <taxon>Fungi</taxon>
        <taxon>Dikarya</taxon>
        <taxon>Ascomycota</taxon>
        <taxon>Pezizomycotina</taxon>
        <taxon>Dothideomycetes</taxon>
        <taxon>Pleosporomycetidae</taxon>
        <taxon>Pleosporales</taxon>
        <taxon>Pleosporineae</taxon>
        <taxon>Pleosporaceae</taxon>
        <taxon>Curvularia</taxon>
    </lineage>
</organism>
<evidence type="ECO:0000313" key="1">
    <source>
        <dbReference type="EMBL" id="KAF2994708.1"/>
    </source>
</evidence>
<protein>
    <submittedName>
        <fullName evidence="1">Uncharacterized protein</fullName>
    </submittedName>
</protein>
<proteinExistence type="predicted"/>
<dbReference type="EMBL" id="SWKU01000038">
    <property type="protein sequence ID" value="KAF2994708.1"/>
    <property type="molecule type" value="Genomic_DNA"/>
</dbReference>
<name>A0A9P4T5D9_CURKU</name>
<dbReference type="InterPro" id="IPR052895">
    <property type="entry name" value="HetReg/Transcr_Mod"/>
</dbReference>
<sequence>MRLSFLGLGDTQLGVPDVLQSLRSFSKESADPRDVVYMPYSVFGAIDSSSDYFKVDYDLSSEKAFRHAAFGLNHVTGQPLSLSLTDSTRSEQPSWTPDWTRHSTRFLLNHAASKFLACPYAMRQEDYRHQTYSHRRTQLPDADMTFSGLVVDVVKHRSSFLPPRRHCDHYAVNGANSYFLSEWHEFARENSPAARSDYLVSLAYADTIQATGCGHVWEDAEKTPQDRVQDVTEFLNYLEDEDSNAHETDHIRIFYAACLPSHDRRFAVTKNGRFCLVPEAAKRDDLVCIPHGSRVPYIFRQDREKDSYENIGEAFVHGLMHGEAGEMEVQDIRTFSLH</sequence>
<dbReference type="PANTHER" id="PTHR24148:SF64">
    <property type="entry name" value="HETEROKARYON INCOMPATIBILITY DOMAIN-CONTAINING PROTEIN"/>
    <property type="match status" value="1"/>
</dbReference>
<dbReference type="OrthoDB" id="3686495at2759"/>
<keyword evidence="2" id="KW-1185">Reference proteome</keyword>
<evidence type="ECO:0000313" key="2">
    <source>
        <dbReference type="Proteomes" id="UP000801428"/>
    </source>
</evidence>
<dbReference type="AlphaFoldDB" id="A0A9P4T5D9"/>
<reference evidence="1" key="1">
    <citation type="submission" date="2019-04" db="EMBL/GenBank/DDBJ databases">
        <title>Sequencing of skin fungus with MAO and IRED activity.</title>
        <authorList>
            <person name="Marsaioli A.J."/>
            <person name="Bonatto J.M.C."/>
            <person name="Reis Junior O."/>
        </authorList>
    </citation>
    <scope>NUCLEOTIDE SEQUENCE</scope>
    <source>
        <strain evidence="1">30M1</strain>
    </source>
</reference>
<dbReference type="Proteomes" id="UP000801428">
    <property type="component" value="Unassembled WGS sequence"/>
</dbReference>
<dbReference type="Pfam" id="PF26639">
    <property type="entry name" value="Het-6_barrel"/>
    <property type="match status" value="1"/>
</dbReference>
<gene>
    <name evidence="1" type="ORF">E8E13_003112</name>
</gene>
<dbReference type="PANTHER" id="PTHR24148">
    <property type="entry name" value="ANKYRIN REPEAT DOMAIN-CONTAINING PROTEIN 39 HOMOLOG-RELATED"/>
    <property type="match status" value="1"/>
</dbReference>
<accession>A0A9P4T5D9</accession>